<dbReference type="SUPFAM" id="SSF52833">
    <property type="entry name" value="Thioredoxin-like"/>
    <property type="match status" value="2"/>
</dbReference>
<dbReference type="VEuPathDB" id="ToxoDB:CSUI_002634"/>
<organism evidence="5 6">
    <name type="scientific">Cystoisospora suis</name>
    <dbReference type="NCBI Taxonomy" id="483139"/>
    <lineage>
        <taxon>Eukaryota</taxon>
        <taxon>Sar</taxon>
        <taxon>Alveolata</taxon>
        <taxon>Apicomplexa</taxon>
        <taxon>Conoidasida</taxon>
        <taxon>Coccidia</taxon>
        <taxon>Eucoccidiorida</taxon>
        <taxon>Eimeriorina</taxon>
        <taxon>Sarcocystidae</taxon>
        <taxon>Cystoisospora</taxon>
    </lineage>
</organism>
<dbReference type="InterPro" id="IPR036249">
    <property type="entry name" value="Thioredoxin-like_sf"/>
</dbReference>
<dbReference type="Proteomes" id="UP000221165">
    <property type="component" value="Unassembled WGS sequence"/>
</dbReference>
<comment type="caution">
    <text evidence="5">The sequence shown here is derived from an EMBL/GenBank/DDBJ whole genome shotgun (WGS) entry which is preliminary data.</text>
</comment>
<dbReference type="GO" id="GO:0034976">
    <property type="term" value="P:response to endoplasmic reticulum stress"/>
    <property type="evidence" value="ECO:0007669"/>
    <property type="project" value="TreeGrafter"/>
</dbReference>
<dbReference type="GO" id="GO:0003756">
    <property type="term" value="F:protein disulfide isomerase activity"/>
    <property type="evidence" value="ECO:0007669"/>
    <property type="project" value="TreeGrafter"/>
</dbReference>
<feature type="chain" id="PRO_5013333473" evidence="3">
    <location>
        <begin position="31"/>
        <end position="772"/>
    </location>
</feature>
<evidence type="ECO:0000313" key="5">
    <source>
        <dbReference type="EMBL" id="PHJ23514.1"/>
    </source>
</evidence>
<dbReference type="PRINTS" id="PR00421">
    <property type="entry name" value="THIOREDOXIN"/>
</dbReference>
<evidence type="ECO:0000256" key="3">
    <source>
        <dbReference type="SAM" id="SignalP"/>
    </source>
</evidence>
<dbReference type="InterPro" id="IPR013766">
    <property type="entry name" value="Thioredoxin_domain"/>
</dbReference>
<evidence type="ECO:0000256" key="2">
    <source>
        <dbReference type="SAM" id="MobiDB-lite"/>
    </source>
</evidence>
<dbReference type="Pfam" id="PF00085">
    <property type="entry name" value="Thioredoxin"/>
    <property type="match status" value="2"/>
</dbReference>
<name>A0A2C6L898_9APIC</name>
<dbReference type="InterPro" id="IPR017937">
    <property type="entry name" value="Thioredoxin_CS"/>
</dbReference>
<feature type="domain" description="Thioredoxin" evidence="4">
    <location>
        <begin position="137"/>
        <end position="262"/>
    </location>
</feature>
<sequence length="772" mass="87316">MTSPLSFSFLPLSSLRLPSFFLFLFLFSLSSDDDSCLFASSPLSLVFSHFPVHQGLLSPPILVAAQETTDGDETFESLGAGIVNEDDSEEEYDQENEQEQQQTASSSSSSSSSFSESDNNTGGGAERKKKGAKHYNAQQRKKARLHQLHQLENGAIKLSGLKAYKEFISHHPYVFIMYYAPWCYWSRATLPEFNAAARILAHHEPPVILAQVDASTEEEIANFADIREFPTLKLFIDGAIGQTYNGRRHRTHLVHWIDSRLDRDKALTSIQFLDEIMRNHDEGHLVIIGVFPSENTNPNENASSNDDQEKKGYVPPSEKAFVSVARQFGEDVFFGHIQEPSIIDHLKTRHISRLYAADQQGNGGSSSSGLPAEVESRISSSKPFVVVFSKNAHEPPVHIYEGNLSNRRQLHNYIGQYRFPLISIFDADRLPSNFFSDARPKAVLIMDSKRNPNVLKEVEEETSSDPLVQAFIQSARTYRHALLSTVCGNTTPFEKHLYDLLGLDEDSPLPALRIMSVNPESDGRHHPALKYRPEEEEDKEASSSFEEEEEEVKREGKRGPNHNWGGRPKKKNKRNPYQYNTRKPIRILTPEVISRFFENFVVKRNVLPYYRSEAVVVEENETDGMKKGSVKTVVSANFYEVVYQSKEDVFIEFYAPWCGYCRKLEPAYKELALRLKDVPGILIAKIDATRNEVPGIKVMGYPTIFLFPANRKLQTSSPPLAYNGDRSVEDMLKWLSTRTSLAQIHPDQLMSVDLATLRGEKNGVQVSVLEEL</sequence>
<feature type="region of interest" description="Disordered" evidence="2">
    <location>
        <begin position="87"/>
        <end position="143"/>
    </location>
</feature>
<feature type="domain" description="Thioredoxin" evidence="4">
    <location>
        <begin position="608"/>
        <end position="740"/>
    </location>
</feature>
<gene>
    <name evidence="5" type="ORF">CSUI_002634</name>
</gene>
<dbReference type="PANTHER" id="PTHR18929">
    <property type="entry name" value="PROTEIN DISULFIDE ISOMERASE"/>
    <property type="match status" value="1"/>
</dbReference>
<dbReference type="GO" id="GO:0005783">
    <property type="term" value="C:endoplasmic reticulum"/>
    <property type="evidence" value="ECO:0007669"/>
    <property type="project" value="TreeGrafter"/>
</dbReference>
<dbReference type="PROSITE" id="PS00194">
    <property type="entry name" value="THIOREDOXIN_1"/>
    <property type="match status" value="1"/>
</dbReference>
<comment type="similarity">
    <text evidence="1">Belongs to the protein disulfide isomerase family.</text>
</comment>
<evidence type="ECO:0000256" key="1">
    <source>
        <dbReference type="ARBA" id="ARBA00006347"/>
    </source>
</evidence>
<feature type="compositionally biased region" description="Low complexity" evidence="2">
    <location>
        <begin position="99"/>
        <end position="120"/>
    </location>
</feature>
<feature type="compositionally biased region" description="Acidic residues" evidence="2">
    <location>
        <begin position="87"/>
        <end position="98"/>
    </location>
</feature>
<feature type="compositionally biased region" description="Polar residues" evidence="2">
    <location>
        <begin position="293"/>
        <end position="305"/>
    </location>
</feature>
<dbReference type="RefSeq" id="XP_067925189.1">
    <property type="nucleotide sequence ID" value="XM_068062834.1"/>
</dbReference>
<protein>
    <submittedName>
        <fullName evidence="5">Protein disulfide-isomerase</fullName>
    </submittedName>
</protein>
<dbReference type="OrthoDB" id="72053at2759"/>
<dbReference type="AlphaFoldDB" id="A0A2C6L898"/>
<dbReference type="EMBL" id="MIGC01001089">
    <property type="protein sequence ID" value="PHJ23514.1"/>
    <property type="molecule type" value="Genomic_DNA"/>
</dbReference>
<feature type="region of interest" description="Disordered" evidence="2">
    <location>
        <begin position="291"/>
        <end position="313"/>
    </location>
</feature>
<proteinExistence type="inferred from homology"/>
<dbReference type="Gene3D" id="3.40.30.10">
    <property type="entry name" value="Glutaredoxin"/>
    <property type="match status" value="3"/>
</dbReference>
<dbReference type="GeneID" id="94426045"/>
<keyword evidence="3" id="KW-0732">Signal</keyword>
<evidence type="ECO:0000259" key="4">
    <source>
        <dbReference type="PROSITE" id="PS51352"/>
    </source>
</evidence>
<dbReference type="CDD" id="cd02961">
    <property type="entry name" value="PDI_a_family"/>
    <property type="match status" value="1"/>
</dbReference>
<feature type="signal peptide" evidence="3">
    <location>
        <begin position="1"/>
        <end position="30"/>
    </location>
</feature>
<dbReference type="GO" id="GO:0006457">
    <property type="term" value="P:protein folding"/>
    <property type="evidence" value="ECO:0007669"/>
    <property type="project" value="TreeGrafter"/>
</dbReference>
<dbReference type="CDD" id="cd02995">
    <property type="entry name" value="PDI_a_PDI_a'_C"/>
    <property type="match status" value="1"/>
</dbReference>
<feature type="region of interest" description="Disordered" evidence="2">
    <location>
        <begin position="516"/>
        <end position="578"/>
    </location>
</feature>
<feature type="compositionally biased region" description="Basic residues" evidence="2">
    <location>
        <begin position="127"/>
        <end position="143"/>
    </location>
</feature>
<evidence type="ECO:0000313" key="6">
    <source>
        <dbReference type="Proteomes" id="UP000221165"/>
    </source>
</evidence>
<keyword evidence="6" id="KW-1185">Reference proteome</keyword>
<accession>A0A2C6L898</accession>
<keyword evidence="5" id="KW-0413">Isomerase</keyword>
<reference evidence="5 6" key="1">
    <citation type="journal article" date="2017" name="Int. J. Parasitol.">
        <title>The genome of the protozoan parasite Cystoisospora suis and a reverse vaccinology approach to identify vaccine candidates.</title>
        <authorList>
            <person name="Palmieri N."/>
            <person name="Shrestha A."/>
            <person name="Ruttkowski B."/>
            <person name="Beck T."/>
            <person name="Vogl C."/>
            <person name="Tomley F."/>
            <person name="Blake D.P."/>
            <person name="Joachim A."/>
        </authorList>
    </citation>
    <scope>NUCLEOTIDE SEQUENCE [LARGE SCALE GENOMIC DNA]</scope>
    <source>
        <strain evidence="5 6">Wien I</strain>
    </source>
</reference>
<dbReference type="PROSITE" id="PS51352">
    <property type="entry name" value="THIOREDOXIN_2"/>
    <property type="match status" value="2"/>
</dbReference>
<feature type="compositionally biased region" description="Acidic residues" evidence="2">
    <location>
        <begin position="534"/>
        <end position="550"/>
    </location>
</feature>